<dbReference type="PROSITE" id="PS51462">
    <property type="entry name" value="NUDIX"/>
    <property type="match status" value="1"/>
</dbReference>
<reference evidence="2 3" key="1">
    <citation type="submission" date="2019-09" db="EMBL/GenBank/DDBJ databases">
        <authorList>
            <person name="Liu P."/>
        </authorList>
    </citation>
    <scope>NUCLEOTIDE SEQUENCE [LARGE SCALE GENOMIC DNA]</scope>
    <source>
        <strain evidence="2 3">TRM68085</strain>
    </source>
</reference>
<comment type="caution">
    <text evidence="2">The sequence shown here is derived from an EMBL/GenBank/DDBJ whole genome shotgun (WGS) entry which is preliminary data.</text>
</comment>
<evidence type="ECO:0000259" key="1">
    <source>
        <dbReference type="PROSITE" id="PS51462"/>
    </source>
</evidence>
<sequence length="183" mass="20156">MNSAAGPRDAGELDPYCDHTSVGVLVRSPHGLLMFQRATPPWGIAPVAGHIDGHGSPEQAAVAETREEIGLHITRLRLVHTQWKPNPCRRTPSGPVGHQWSVFDAEASGDLRPSARETRSPRWMTTDTLQQAAQRTAAYAAGELRWEDWERTPGLEPVWCGLLSTLGRIRLGQADRARIESAR</sequence>
<protein>
    <submittedName>
        <fullName evidence="2">NUDIX domain-containing protein</fullName>
    </submittedName>
</protein>
<accession>A0A5N5EH21</accession>
<dbReference type="EMBL" id="VYUA01000056">
    <property type="protein sequence ID" value="KAB2588190.1"/>
    <property type="molecule type" value="Genomic_DNA"/>
</dbReference>
<dbReference type="AlphaFoldDB" id="A0A5N5EH21"/>
<dbReference type="InterPro" id="IPR000086">
    <property type="entry name" value="NUDIX_hydrolase_dom"/>
</dbReference>
<name>A0A5N5EH21_9ACTN</name>
<dbReference type="RefSeq" id="WP_151513636.1">
    <property type="nucleotide sequence ID" value="NZ_VYUA01000056.1"/>
</dbReference>
<gene>
    <name evidence="2" type="ORF">F5983_33705</name>
</gene>
<feature type="domain" description="Nudix hydrolase" evidence="1">
    <location>
        <begin position="15"/>
        <end position="152"/>
    </location>
</feature>
<dbReference type="SUPFAM" id="SSF55811">
    <property type="entry name" value="Nudix"/>
    <property type="match status" value="1"/>
</dbReference>
<evidence type="ECO:0000313" key="2">
    <source>
        <dbReference type="EMBL" id="KAB2588190.1"/>
    </source>
</evidence>
<keyword evidence="3" id="KW-1185">Reference proteome</keyword>
<dbReference type="Gene3D" id="3.90.79.10">
    <property type="entry name" value="Nucleoside Triphosphate Pyrophosphohydrolase"/>
    <property type="match status" value="1"/>
</dbReference>
<dbReference type="Proteomes" id="UP000326907">
    <property type="component" value="Unassembled WGS sequence"/>
</dbReference>
<organism evidence="2 3">
    <name type="scientific">Streptomyces arboris</name>
    <dbReference type="NCBI Taxonomy" id="2600619"/>
    <lineage>
        <taxon>Bacteria</taxon>
        <taxon>Bacillati</taxon>
        <taxon>Actinomycetota</taxon>
        <taxon>Actinomycetes</taxon>
        <taxon>Kitasatosporales</taxon>
        <taxon>Streptomycetaceae</taxon>
        <taxon>Streptomyces</taxon>
    </lineage>
</organism>
<evidence type="ECO:0000313" key="3">
    <source>
        <dbReference type="Proteomes" id="UP000326907"/>
    </source>
</evidence>
<proteinExistence type="predicted"/>
<dbReference type="InterPro" id="IPR015797">
    <property type="entry name" value="NUDIX_hydrolase-like_dom_sf"/>
</dbReference>
<dbReference type="CDD" id="cd02883">
    <property type="entry name" value="NUDIX_Hydrolase"/>
    <property type="match status" value="1"/>
</dbReference>
<dbReference type="Pfam" id="PF00293">
    <property type="entry name" value="NUDIX"/>
    <property type="match status" value="1"/>
</dbReference>